<dbReference type="KEGG" id="pif:PITG_10047"/>
<accession>D0NE64</accession>
<name>D0NE64_PHYIT</name>
<dbReference type="InParanoid" id="D0NE64"/>
<evidence type="ECO:0000313" key="1">
    <source>
        <dbReference type="EMBL" id="EEY56509.1"/>
    </source>
</evidence>
<evidence type="ECO:0000313" key="2">
    <source>
        <dbReference type="Proteomes" id="UP000006643"/>
    </source>
</evidence>
<dbReference type="EMBL" id="DS028134">
    <property type="protein sequence ID" value="EEY56509.1"/>
    <property type="molecule type" value="Genomic_DNA"/>
</dbReference>
<protein>
    <submittedName>
        <fullName evidence="1">Uncharacterized protein</fullName>
    </submittedName>
</protein>
<organism evidence="1 2">
    <name type="scientific">Phytophthora infestans (strain T30-4)</name>
    <name type="common">Potato late blight agent</name>
    <dbReference type="NCBI Taxonomy" id="403677"/>
    <lineage>
        <taxon>Eukaryota</taxon>
        <taxon>Sar</taxon>
        <taxon>Stramenopiles</taxon>
        <taxon>Oomycota</taxon>
        <taxon>Peronosporomycetes</taxon>
        <taxon>Peronosporales</taxon>
        <taxon>Peronosporaceae</taxon>
        <taxon>Phytophthora</taxon>
    </lineage>
</organism>
<proteinExistence type="predicted"/>
<dbReference type="OrthoDB" id="103805at2759"/>
<sequence length="127" mass="14624">MGDISALGIRSLFFVIGPLFSGKNNLCLFILKNFPYVFAHLTNIARNPHQELVNQVRRTPLSSNKPELVFIDNYINDKLLQKKVSSHSMTRGRYFKLSSIFLSHSYFAIDKMLRLKTIDCSLLQSRD</sequence>
<dbReference type="GeneID" id="9474889"/>
<dbReference type="Proteomes" id="UP000006643">
    <property type="component" value="Unassembled WGS sequence"/>
</dbReference>
<dbReference type="AlphaFoldDB" id="D0NE64"/>
<dbReference type="HOGENOM" id="CLU_1974863_0_0_1"/>
<gene>
    <name evidence="1" type="ORF">PITG_10047</name>
</gene>
<dbReference type="RefSeq" id="XP_002902583.1">
    <property type="nucleotide sequence ID" value="XM_002902537.1"/>
</dbReference>
<keyword evidence="2" id="KW-1185">Reference proteome</keyword>
<dbReference type="VEuPathDB" id="FungiDB:PITG_10047"/>
<reference evidence="2" key="1">
    <citation type="journal article" date="2009" name="Nature">
        <title>Genome sequence and analysis of the Irish potato famine pathogen Phytophthora infestans.</title>
        <authorList>
            <consortium name="The Broad Institute Genome Sequencing Platform"/>
            <person name="Haas B.J."/>
            <person name="Kamoun S."/>
            <person name="Zody M.C."/>
            <person name="Jiang R.H."/>
            <person name="Handsaker R.E."/>
            <person name="Cano L.M."/>
            <person name="Grabherr M."/>
            <person name="Kodira C.D."/>
            <person name="Raffaele S."/>
            <person name="Torto-Alalibo T."/>
            <person name="Bozkurt T.O."/>
            <person name="Ah-Fong A.M."/>
            <person name="Alvarado L."/>
            <person name="Anderson V.L."/>
            <person name="Armstrong M.R."/>
            <person name="Avrova A."/>
            <person name="Baxter L."/>
            <person name="Beynon J."/>
            <person name="Boevink P.C."/>
            <person name="Bollmann S.R."/>
            <person name="Bos J.I."/>
            <person name="Bulone V."/>
            <person name="Cai G."/>
            <person name="Cakir C."/>
            <person name="Carrington J.C."/>
            <person name="Chawner M."/>
            <person name="Conti L."/>
            <person name="Costanzo S."/>
            <person name="Ewan R."/>
            <person name="Fahlgren N."/>
            <person name="Fischbach M.A."/>
            <person name="Fugelstad J."/>
            <person name="Gilroy E.M."/>
            <person name="Gnerre S."/>
            <person name="Green P.J."/>
            <person name="Grenville-Briggs L.J."/>
            <person name="Griffith J."/>
            <person name="Grunwald N.J."/>
            <person name="Horn K."/>
            <person name="Horner N.R."/>
            <person name="Hu C.H."/>
            <person name="Huitema E."/>
            <person name="Jeong D.H."/>
            <person name="Jones A.M."/>
            <person name="Jones J.D."/>
            <person name="Jones R.W."/>
            <person name="Karlsson E.K."/>
            <person name="Kunjeti S.G."/>
            <person name="Lamour K."/>
            <person name="Liu Z."/>
            <person name="Ma L."/>
            <person name="Maclean D."/>
            <person name="Chibucos M.C."/>
            <person name="McDonald H."/>
            <person name="McWalters J."/>
            <person name="Meijer H.J."/>
            <person name="Morgan W."/>
            <person name="Morris P.F."/>
            <person name="Munro C.A."/>
            <person name="O'Neill K."/>
            <person name="Ospina-Giraldo M."/>
            <person name="Pinzon A."/>
            <person name="Pritchard L."/>
            <person name="Ramsahoye B."/>
            <person name="Ren Q."/>
            <person name="Restrepo S."/>
            <person name="Roy S."/>
            <person name="Sadanandom A."/>
            <person name="Savidor A."/>
            <person name="Schornack S."/>
            <person name="Schwartz D.C."/>
            <person name="Schumann U.D."/>
            <person name="Schwessinger B."/>
            <person name="Seyer L."/>
            <person name="Sharpe T."/>
            <person name="Silvar C."/>
            <person name="Song J."/>
            <person name="Studholme D.J."/>
            <person name="Sykes S."/>
            <person name="Thines M."/>
            <person name="van de Vondervoort P.J."/>
            <person name="Phuntumart V."/>
            <person name="Wawra S."/>
            <person name="Weide R."/>
            <person name="Win J."/>
            <person name="Young C."/>
            <person name="Zhou S."/>
            <person name="Fry W."/>
            <person name="Meyers B.C."/>
            <person name="van West P."/>
            <person name="Ristaino J."/>
            <person name="Govers F."/>
            <person name="Birch P.R."/>
            <person name="Whisson S.C."/>
            <person name="Judelson H.S."/>
            <person name="Nusbaum C."/>
        </authorList>
    </citation>
    <scope>NUCLEOTIDE SEQUENCE [LARGE SCALE GENOMIC DNA]</scope>
    <source>
        <strain evidence="2">T30-4</strain>
    </source>
</reference>